<evidence type="ECO:0000259" key="2">
    <source>
        <dbReference type="Pfam" id="PF24764"/>
    </source>
</evidence>
<proteinExistence type="predicted"/>
<comment type="caution">
    <text evidence="3">The sequence shown here is derived from an EMBL/GenBank/DDBJ whole genome shotgun (WGS) entry which is preliminary data.</text>
</comment>
<dbReference type="Pfam" id="PF24764">
    <property type="entry name" value="rva_4"/>
    <property type="match status" value="1"/>
</dbReference>
<dbReference type="GO" id="GO:0003676">
    <property type="term" value="F:nucleic acid binding"/>
    <property type="evidence" value="ECO:0007669"/>
    <property type="project" value="InterPro"/>
</dbReference>
<dbReference type="InterPro" id="IPR058913">
    <property type="entry name" value="Integrase_dom_put"/>
</dbReference>
<evidence type="ECO:0000313" key="3">
    <source>
        <dbReference type="EMBL" id="KAF7372481.1"/>
    </source>
</evidence>
<keyword evidence="4" id="KW-1185">Reference proteome</keyword>
<dbReference type="InterPro" id="IPR012337">
    <property type="entry name" value="RNaseH-like_sf"/>
</dbReference>
<sequence>MQADRMIHDAQFIVDSLPNVEPFAVERALRQLSALHYVFANLEDAWLDQDDLNNFIALVLKVQLPLQQFQELPPPSSQYWYHYNTWLHDMGNSWDAIAEAMGVAKRTLYYHLERAELSTERRPFTEISDDDLDENVAAISIKHPLAGSAIVMGHLEAIGIHLPSERVQESLWRVDGIGVIVRWNGVIKRRVYRVRGANALWHMDGNEKLRPWGFYVHGCVDGHSRLIIYLVCCNNKRSSTVESLWLEAVAKYGWPSRGRGDFGKENNGVERRMIRHWGALHRAFLRGRSTQNIRMERCWRDVRKDTLELFRQIFFYLEQAGLLDMENPIHRVCLYIVFQSRIQRSLDETRSSWNLHKVRTAGNKTPQAIYELSKTRAINRGYWTGDPGDDITTASDPAYGEDPEERLPPADELAGDPIGPDHSEYADLSAERDAGVFVNEDGEIRDARDILRDLETDEDDGNWGIDVYCRAVVLLTSYLNETESE</sequence>
<accession>A0A8H6Z8X8</accession>
<dbReference type="OrthoDB" id="2686689at2759"/>
<feature type="region of interest" description="Disordered" evidence="1">
    <location>
        <begin position="381"/>
        <end position="414"/>
    </location>
</feature>
<dbReference type="EMBL" id="JACAZI010000001">
    <property type="protein sequence ID" value="KAF7372481.1"/>
    <property type="molecule type" value="Genomic_DNA"/>
</dbReference>
<dbReference type="Proteomes" id="UP000620124">
    <property type="component" value="Unassembled WGS sequence"/>
</dbReference>
<dbReference type="PANTHER" id="PTHR46791:SF5">
    <property type="entry name" value="CLR5 DOMAIN-CONTAINING PROTEIN-RELATED"/>
    <property type="match status" value="1"/>
</dbReference>
<reference evidence="3" key="1">
    <citation type="submission" date="2020-05" db="EMBL/GenBank/DDBJ databases">
        <title>Mycena genomes resolve the evolution of fungal bioluminescence.</title>
        <authorList>
            <person name="Tsai I.J."/>
        </authorList>
    </citation>
    <scope>NUCLEOTIDE SEQUENCE</scope>
    <source>
        <strain evidence="3">CCC161011</strain>
    </source>
</reference>
<dbReference type="Gene3D" id="3.30.420.10">
    <property type="entry name" value="Ribonuclease H-like superfamily/Ribonuclease H"/>
    <property type="match status" value="1"/>
</dbReference>
<dbReference type="AlphaFoldDB" id="A0A8H6Z8X8"/>
<dbReference type="PANTHER" id="PTHR46791">
    <property type="entry name" value="EXPRESSED PROTEIN"/>
    <property type="match status" value="1"/>
</dbReference>
<dbReference type="SUPFAM" id="SSF53098">
    <property type="entry name" value="Ribonuclease H-like"/>
    <property type="match status" value="1"/>
</dbReference>
<evidence type="ECO:0000256" key="1">
    <source>
        <dbReference type="SAM" id="MobiDB-lite"/>
    </source>
</evidence>
<evidence type="ECO:0000313" key="4">
    <source>
        <dbReference type="Proteomes" id="UP000620124"/>
    </source>
</evidence>
<organism evidence="3 4">
    <name type="scientific">Mycena venus</name>
    <dbReference type="NCBI Taxonomy" id="2733690"/>
    <lineage>
        <taxon>Eukaryota</taxon>
        <taxon>Fungi</taxon>
        <taxon>Dikarya</taxon>
        <taxon>Basidiomycota</taxon>
        <taxon>Agaricomycotina</taxon>
        <taxon>Agaricomycetes</taxon>
        <taxon>Agaricomycetidae</taxon>
        <taxon>Agaricales</taxon>
        <taxon>Marasmiineae</taxon>
        <taxon>Mycenaceae</taxon>
        <taxon>Mycena</taxon>
    </lineage>
</organism>
<name>A0A8H6Z8X8_9AGAR</name>
<dbReference type="InterPro" id="IPR036397">
    <property type="entry name" value="RNaseH_sf"/>
</dbReference>
<protein>
    <submittedName>
        <fullName evidence="3">Integrase catalytic domain-containing protein</fullName>
    </submittedName>
</protein>
<gene>
    <name evidence="3" type="ORF">MVEN_00109800</name>
</gene>
<feature type="domain" description="Integrase core" evidence="2">
    <location>
        <begin position="191"/>
        <end position="372"/>
    </location>
</feature>